<evidence type="ECO:0000256" key="1">
    <source>
        <dbReference type="ARBA" id="ARBA00009083"/>
    </source>
</evidence>
<dbReference type="Pfam" id="PF00253">
    <property type="entry name" value="Ribosomal_S14"/>
    <property type="match status" value="1"/>
</dbReference>
<organism evidence="4 5">
    <name type="scientific">Cannabis sativa</name>
    <name type="common">Hemp</name>
    <name type="synonym">Marijuana</name>
    <dbReference type="NCBI Taxonomy" id="3483"/>
    <lineage>
        <taxon>Eukaryota</taxon>
        <taxon>Viridiplantae</taxon>
        <taxon>Streptophyta</taxon>
        <taxon>Embryophyta</taxon>
        <taxon>Tracheophyta</taxon>
        <taxon>Spermatophyta</taxon>
        <taxon>Magnoliopsida</taxon>
        <taxon>eudicotyledons</taxon>
        <taxon>Gunneridae</taxon>
        <taxon>Pentapetalae</taxon>
        <taxon>rosids</taxon>
        <taxon>fabids</taxon>
        <taxon>Rosales</taxon>
        <taxon>Cannabaceae</taxon>
        <taxon>Cannabis</taxon>
    </lineage>
</organism>
<dbReference type="GO" id="GO:0006412">
    <property type="term" value="P:translation"/>
    <property type="evidence" value="ECO:0007669"/>
    <property type="project" value="InterPro"/>
</dbReference>
<protein>
    <submittedName>
        <fullName evidence="4">Uncharacterized protein</fullName>
    </submittedName>
</protein>
<gene>
    <name evidence="4" type="ORF">F8388_006230</name>
</gene>
<dbReference type="GO" id="GO:0003735">
    <property type="term" value="F:structural constituent of ribosome"/>
    <property type="evidence" value="ECO:0007669"/>
    <property type="project" value="InterPro"/>
</dbReference>
<dbReference type="InterPro" id="IPR043140">
    <property type="entry name" value="Ribosomal_uS14_sf"/>
</dbReference>
<evidence type="ECO:0000256" key="3">
    <source>
        <dbReference type="ARBA" id="ARBA00023274"/>
    </source>
</evidence>
<dbReference type="GO" id="GO:1990904">
    <property type="term" value="C:ribonucleoprotein complex"/>
    <property type="evidence" value="ECO:0007669"/>
    <property type="project" value="UniProtKB-KW"/>
</dbReference>
<evidence type="ECO:0000313" key="4">
    <source>
        <dbReference type="EMBL" id="KAF4378779.1"/>
    </source>
</evidence>
<dbReference type="InterPro" id="IPR001209">
    <property type="entry name" value="Ribosomal_uS14"/>
</dbReference>
<dbReference type="Gene3D" id="4.10.830.10">
    <property type="entry name" value="30s Ribosomal Protein S14, Chain N"/>
    <property type="match status" value="1"/>
</dbReference>
<sequence length="444" mass="50592">MGVSRSRLGFHDFFFEEFAMSSEMGFAISSGCWGRVVRGWSVSGEEMGWVSWVLFGESRGLLRLKHGERMHLFRFDLIHIMDRKRLGKTIGEVLEVLCGPNGMCHGVFMKVRVSVDIRKPLARVIKQYLALNKHLIHKSICEDQLKYEDWIRISYPEKITGPISKKGWKEDGVIGVSVVANSEVLRLRSDVVMDGVGSSHVTLMDVMHGVIKPDLKDDCLSLILAPTNLHEVWVDAVDFDGSHVRLDFVGKLVVEKVGMSGGLCLFWSSNMDVILKGYSRSHIDVLVCSHFDFWWRYTGLYGQPDASLGQQFWCLLECLVDSYSGPCLMDGFRNAISKCGLDDMGFEGPRFTWCNKHKDGSFLQERLDCALNEWNGKMPAYDKTKKELDVLLYKDEKYWSSRAKNFWLKLGRACGVYAAFRMSRLIFRDLANKGMLNGIKKASW</sequence>
<name>A0A7J6G9L0_CANSA</name>
<reference evidence="4 5" key="1">
    <citation type="journal article" date="2020" name="bioRxiv">
        <title>Sequence and annotation of 42 cannabis genomes reveals extensive copy number variation in cannabinoid synthesis and pathogen resistance genes.</title>
        <authorList>
            <person name="Mckernan K.J."/>
            <person name="Helbert Y."/>
            <person name="Kane L.T."/>
            <person name="Ebling H."/>
            <person name="Zhang L."/>
            <person name="Liu B."/>
            <person name="Eaton Z."/>
            <person name="Mclaughlin S."/>
            <person name="Kingan S."/>
            <person name="Baybayan P."/>
            <person name="Concepcion G."/>
            <person name="Jordan M."/>
            <person name="Riva A."/>
            <person name="Barbazuk W."/>
            <person name="Harkins T."/>
        </authorList>
    </citation>
    <scope>NUCLEOTIDE SEQUENCE [LARGE SCALE GENOMIC DNA]</scope>
    <source>
        <strain evidence="5">cv. Jamaican Lion 4</strain>
        <tissue evidence="4">Leaf</tissue>
    </source>
</reference>
<accession>A0A7J6G9L0</accession>
<proteinExistence type="inferred from homology"/>
<dbReference type="AlphaFoldDB" id="A0A7J6G9L0"/>
<evidence type="ECO:0000313" key="5">
    <source>
        <dbReference type="Proteomes" id="UP000525078"/>
    </source>
</evidence>
<keyword evidence="2" id="KW-0689">Ribosomal protein</keyword>
<evidence type="ECO:0000256" key="2">
    <source>
        <dbReference type="ARBA" id="ARBA00022980"/>
    </source>
</evidence>
<comment type="caution">
    <text evidence="4">The sequence shown here is derived from an EMBL/GenBank/DDBJ whole genome shotgun (WGS) entry which is preliminary data.</text>
</comment>
<comment type="similarity">
    <text evidence="1">Belongs to the universal ribosomal protein uS14 family.</text>
</comment>
<dbReference type="SUPFAM" id="SSF57716">
    <property type="entry name" value="Glucocorticoid receptor-like (DNA-binding domain)"/>
    <property type="match status" value="1"/>
</dbReference>
<keyword evidence="3" id="KW-0687">Ribonucleoprotein</keyword>
<dbReference type="Proteomes" id="UP000525078">
    <property type="component" value="Unassembled WGS sequence"/>
</dbReference>
<dbReference type="GO" id="GO:0005840">
    <property type="term" value="C:ribosome"/>
    <property type="evidence" value="ECO:0007669"/>
    <property type="project" value="UniProtKB-KW"/>
</dbReference>
<dbReference type="EMBL" id="JAATIP010000071">
    <property type="protein sequence ID" value="KAF4378779.1"/>
    <property type="molecule type" value="Genomic_DNA"/>
</dbReference>